<comment type="caution">
    <text evidence="3">The sequence shown here is derived from an EMBL/GenBank/DDBJ whole genome shotgun (WGS) entry which is preliminary data.</text>
</comment>
<name>A0A9P7K857_9AGAR</name>
<dbReference type="EMBL" id="JABCKV010000227">
    <property type="protein sequence ID" value="KAG5641981.1"/>
    <property type="molecule type" value="Genomic_DNA"/>
</dbReference>
<gene>
    <name evidence="3" type="ORF">DXG03_003834</name>
</gene>
<feature type="signal peptide" evidence="1">
    <location>
        <begin position="1"/>
        <end position="17"/>
    </location>
</feature>
<dbReference type="Proteomes" id="UP000775547">
    <property type="component" value="Unassembled WGS sequence"/>
</dbReference>
<accession>A0A9P7K857</accession>
<keyword evidence="4" id="KW-1185">Reference proteome</keyword>
<feature type="chain" id="PRO_5040448743" description="DUF7223 domain-containing protein" evidence="1">
    <location>
        <begin position="18"/>
        <end position="574"/>
    </location>
</feature>
<sequence>MLPVFLLSALLLPFADARPGGHRGLNDWKKPCFQGECFYDLPDNNGRRGAGSLKIWGSPNAISDITAAAGWTVIGCSADALVQDIRLVCNSEEAQARCNHLYRKLGATGKLVRLPENCGKSAFARVARAWTPKDQSIPADIVPRIVRRAGVQPLVLALTLDTDFAAIDPDVNGEVSIAITGSTIPGAEGNLTIIPGTGEGDDDSDLRRGLFSWIKNAWNKFNNFDKTLTENLPPVDVAKNVNLFSQSLSCAGPPAFDASIRADLNANAHAVVSLGLAAVGTIVPPKLTQFGAFVGLDAQLQASLNLVGNIAGRADTGQVTLFQTGLPGLDFPGILTIGPSFKVLGQATANLDVGVNLRADLSYTVSGAKILFPPHPDTSSKGIYTPGTTPLQLSVSGNLASTATTSAHVIPRIDLGINALGGIAKASVFINLDAHASVTLNLNAAGNAGTTIGAGGGASASVNGCVRADAGLNSNVGADASFFGLFDKSTSVSLFVKDWELFQKCFAAQAGAGVAAAATFVAIPVTATIDTGPVVTFAPLPPSKVFTPVVKSEERRGLSFVCPSWGSKTLVKVA</sequence>
<organism evidence="3 4">
    <name type="scientific">Asterophora parasitica</name>
    <dbReference type="NCBI Taxonomy" id="117018"/>
    <lineage>
        <taxon>Eukaryota</taxon>
        <taxon>Fungi</taxon>
        <taxon>Dikarya</taxon>
        <taxon>Basidiomycota</taxon>
        <taxon>Agaricomycotina</taxon>
        <taxon>Agaricomycetes</taxon>
        <taxon>Agaricomycetidae</taxon>
        <taxon>Agaricales</taxon>
        <taxon>Tricholomatineae</taxon>
        <taxon>Lyophyllaceae</taxon>
        <taxon>Asterophora</taxon>
    </lineage>
</organism>
<evidence type="ECO:0000313" key="3">
    <source>
        <dbReference type="EMBL" id="KAG5641981.1"/>
    </source>
</evidence>
<evidence type="ECO:0000256" key="1">
    <source>
        <dbReference type="SAM" id="SignalP"/>
    </source>
</evidence>
<reference evidence="3" key="2">
    <citation type="submission" date="2021-10" db="EMBL/GenBank/DDBJ databases">
        <title>Phylogenomics reveals ancestral predisposition of the termite-cultivated fungus Termitomyces towards a domesticated lifestyle.</title>
        <authorList>
            <person name="Auxier B."/>
            <person name="Grum-Grzhimaylo A."/>
            <person name="Cardenas M.E."/>
            <person name="Lodge J.D."/>
            <person name="Laessoe T."/>
            <person name="Pedersen O."/>
            <person name="Smith M.E."/>
            <person name="Kuyper T.W."/>
            <person name="Franco-Molano E.A."/>
            <person name="Baroni T.J."/>
            <person name="Aanen D.K."/>
        </authorList>
    </citation>
    <scope>NUCLEOTIDE SEQUENCE</scope>
    <source>
        <strain evidence="3">AP01</strain>
        <tissue evidence="3">Mycelium</tissue>
    </source>
</reference>
<dbReference type="OrthoDB" id="73875at2759"/>
<feature type="domain" description="DUF7223" evidence="2">
    <location>
        <begin position="295"/>
        <end position="507"/>
    </location>
</feature>
<proteinExistence type="predicted"/>
<evidence type="ECO:0000313" key="4">
    <source>
        <dbReference type="Proteomes" id="UP000775547"/>
    </source>
</evidence>
<keyword evidence="1" id="KW-0732">Signal</keyword>
<reference evidence="3" key="1">
    <citation type="submission" date="2020-07" db="EMBL/GenBank/DDBJ databases">
        <authorList>
            <person name="Nieuwenhuis M."/>
            <person name="Van De Peppel L.J.J."/>
        </authorList>
    </citation>
    <scope>NUCLEOTIDE SEQUENCE</scope>
    <source>
        <strain evidence="3">AP01</strain>
        <tissue evidence="3">Mycelium</tissue>
    </source>
</reference>
<dbReference type="InterPro" id="IPR055647">
    <property type="entry name" value="DUF7223"/>
</dbReference>
<dbReference type="AlphaFoldDB" id="A0A9P7K857"/>
<dbReference type="Pfam" id="PF23865">
    <property type="entry name" value="DUF7223"/>
    <property type="match status" value="1"/>
</dbReference>
<evidence type="ECO:0000259" key="2">
    <source>
        <dbReference type="Pfam" id="PF23865"/>
    </source>
</evidence>
<protein>
    <recommendedName>
        <fullName evidence="2">DUF7223 domain-containing protein</fullName>
    </recommendedName>
</protein>